<keyword evidence="8" id="KW-1185">Reference proteome</keyword>
<evidence type="ECO:0000313" key="7">
    <source>
        <dbReference type="EMBL" id="PTE17953.1"/>
    </source>
</evidence>
<keyword evidence="2" id="KW-0812">Transmembrane</keyword>
<evidence type="ECO:0000256" key="3">
    <source>
        <dbReference type="ARBA" id="ARBA00022989"/>
    </source>
</evidence>
<protein>
    <submittedName>
        <fullName evidence="7">Translocation and assembly module protein TamB</fullName>
    </submittedName>
</protein>
<dbReference type="InterPro" id="IPR007452">
    <property type="entry name" value="TamB_C"/>
</dbReference>
<dbReference type="Proteomes" id="UP000241899">
    <property type="component" value="Unassembled WGS sequence"/>
</dbReference>
<name>A0A2T4JJB8_9RHOB</name>
<comment type="caution">
    <text evidence="7">The sequence shown here is derived from an EMBL/GenBank/DDBJ whole genome shotgun (WGS) entry which is preliminary data.</text>
</comment>
<comment type="subcellular location">
    <subcellularLocation>
        <location evidence="1">Membrane</location>
        <topology evidence="1">Single-pass membrane protein</topology>
    </subcellularLocation>
</comment>
<accession>A0A2T4JJB8</accession>
<feature type="signal peptide" evidence="5">
    <location>
        <begin position="1"/>
        <end position="19"/>
    </location>
</feature>
<dbReference type="EMBL" id="PZKF01000012">
    <property type="protein sequence ID" value="PTE17953.1"/>
    <property type="molecule type" value="Genomic_DNA"/>
</dbReference>
<feature type="chain" id="PRO_5015394383" evidence="5">
    <location>
        <begin position="20"/>
        <end position="1177"/>
    </location>
</feature>
<evidence type="ECO:0000256" key="4">
    <source>
        <dbReference type="ARBA" id="ARBA00023136"/>
    </source>
</evidence>
<dbReference type="PANTHER" id="PTHR36985">
    <property type="entry name" value="TRANSLOCATION AND ASSEMBLY MODULE SUBUNIT TAMB"/>
    <property type="match status" value="1"/>
</dbReference>
<dbReference type="GO" id="GO:0009306">
    <property type="term" value="P:protein secretion"/>
    <property type="evidence" value="ECO:0007669"/>
    <property type="project" value="InterPro"/>
</dbReference>
<sequence>MRALALSLLLWLLPLAAPAQDAATTERDRSFLTGLLEDNLSGAGRAVQIEGFAGALSSRATFTQMTIADDQGIWLTLRDGAISWNRGALLSGRLEIAELSAAEIDLPRAPVSGPGDASATPEAKPFALPELPVSVEIGKISAARVVLGEALFGAEAVVSAAGAVSLAGGAGAATLAIDRVDGPAGRVALTGAYSNATRLLSLDLLVDEAAGGIASKLLGLPGEPAILLAISGAGPIDDFTADVRLESDRQPRLTGQVVLQADPDATRRFTTNLSGDLAPLLAPEYRAFFGNQVQLRAVGSRDAGGQLDLTDLTLRAQAMTVQGALRLLPSGLPDRADLRLDLGLPDRSEVLLPLAGEKTWVRAARVRLGYDRAQGENWALDARLDRLRRAGFDLFGLRVTGSGRILQKEGVPPAIGGTLDYTASGIAPADPALAQAVGPFLSGRAVFSWAEGQPLRLPRFRATGRGYGVAGRLALTGPGSDLALSGAVDLRHSDLTYLSGLAGRPMAGQISGQVSGSYALLSGALDGEAELTGTDVAPGIAPLDRLLAGRSRIAVSAQRDGTGITLRDLSVTAGTLTGQASGALSSSASDLGATLDFADLRLLGGGIGGRLSATAALTGPARARTVALQGEGRNLALGLGSVDRVLAGTTRLSATAQERGGRFRLTGLRLENPQLTARAESGVTGANRLGLTARLANLGLILPEFPGPLTVEGTADEGAAGYAVALRATGPASTRADISGQISADFARTDLALAGSAEAALANPFLGERSLQGPLRFDLRLNGAPGLPALSGRVSLDGARFADPGLGLAVEQITAQANLSGGRAQISGAGNLRGGGSLQISGPLTLSTPYPGELRVVLDRARLRDPELFDTRISGTLSVSGPLTGGARIAGDLTLDDTELRVPSTGLGGVAPIPQMTHLHEPADVRATRARAGLVDLPAARPVTRRAWPLDITLSAPRQIFVRGRGLDAELGGALRLGGTTAAVIPAGQFDLIRGRLDILGKRFTLTEGLVQLQGALIPYISFAAVTQQDDVTTRVAIEGAATEPTISFTSSPELPEEEVLARLLFGRGLNKLSAFQAAQMASAVATLAGKGGEGLVGRLRSSFGLDDFDLTTDDEGTASLRAGKYLSENVYTDVILDADGKTQINLNLDVSPNLTARGSVGADGGSGIGIYYEKDY</sequence>
<dbReference type="RefSeq" id="WP_107324640.1">
    <property type="nucleotide sequence ID" value="NZ_NHSP01000079.1"/>
</dbReference>
<dbReference type="PANTHER" id="PTHR36985:SF1">
    <property type="entry name" value="TRANSLOCATION AND ASSEMBLY MODULE SUBUNIT TAMB"/>
    <property type="match status" value="1"/>
</dbReference>
<dbReference type="Pfam" id="PF04357">
    <property type="entry name" value="TamB"/>
    <property type="match status" value="1"/>
</dbReference>
<evidence type="ECO:0000313" key="8">
    <source>
        <dbReference type="Proteomes" id="UP000241899"/>
    </source>
</evidence>
<dbReference type="GO" id="GO:0097347">
    <property type="term" value="C:TAM protein secretion complex"/>
    <property type="evidence" value="ECO:0007669"/>
    <property type="project" value="TreeGrafter"/>
</dbReference>
<organism evidence="7 8">
    <name type="scientific">Phaeovulum veldkampii DSM 11550</name>
    <dbReference type="NCBI Taxonomy" id="1185920"/>
    <lineage>
        <taxon>Bacteria</taxon>
        <taxon>Pseudomonadati</taxon>
        <taxon>Pseudomonadota</taxon>
        <taxon>Alphaproteobacteria</taxon>
        <taxon>Rhodobacterales</taxon>
        <taxon>Paracoccaceae</taxon>
        <taxon>Phaeovulum</taxon>
    </lineage>
</organism>
<keyword evidence="4" id="KW-0472">Membrane</keyword>
<evidence type="ECO:0000256" key="1">
    <source>
        <dbReference type="ARBA" id="ARBA00004167"/>
    </source>
</evidence>
<evidence type="ECO:0000256" key="2">
    <source>
        <dbReference type="ARBA" id="ARBA00022692"/>
    </source>
</evidence>
<dbReference type="GO" id="GO:0005886">
    <property type="term" value="C:plasma membrane"/>
    <property type="evidence" value="ECO:0007669"/>
    <property type="project" value="InterPro"/>
</dbReference>
<reference evidence="7 8" key="1">
    <citation type="submission" date="2018-03" db="EMBL/GenBank/DDBJ databases">
        <title>Rhodobacter veldkampii.</title>
        <authorList>
            <person name="Meyer T.E."/>
            <person name="Miller S."/>
            <person name="Lodha T."/>
            <person name="Gandham S."/>
            <person name="Chintalapati S."/>
            <person name="Chintalapati V.R."/>
        </authorList>
    </citation>
    <scope>NUCLEOTIDE SEQUENCE [LARGE SCALE GENOMIC DNA]</scope>
    <source>
        <strain evidence="7 8">DSM 11550</strain>
    </source>
</reference>
<feature type="domain" description="Translocation and assembly module TamB C-terminal" evidence="6">
    <location>
        <begin position="832"/>
        <end position="1177"/>
    </location>
</feature>
<proteinExistence type="predicted"/>
<keyword evidence="3" id="KW-1133">Transmembrane helix</keyword>
<evidence type="ECO:0000259" key="6">
    <source>
        <dbReference type="Pfam" id="PF04357"/>
    </source>
</evidence>
<keyword evidence="5" id="KW-0732">Signal</keyword>
<dbReference type="OrthoDB" id="7784409at2"/>
<dbReference type="AlphaFoldDB" id="A0A2T4JJB8"/>
<evidence type="ECO:0000256" key="5">
    <source>
        <dbReference type="SAM" id="SignalP"/>
    </source>
</evidence>
<gene>
    <name evidence="7" type="ORF">C5F46_06980</name>
</gene>